<dbReference type="AlphaFoldDB" id="A0A289G8D4"/>
<dbReference type="Proteomes" id="UP000256923">
    <property type="component" value="Chromosome 1"/>
</dbReference>
<reference evidence="1 2" key="1">
    <citation type="submission" date="2018-12" db="EMBL/GenBank/DDBJ databases">
        <title>Characterization and Draft Genome of Vibrio anguillarum J360 Marine Pathogen Isolated from an Outbreak in Lumpfish (Cyclopterus lumpus).</title>
        <authorList>
            <person name="Vasquez J.I."/>
            <person name="Cao T."/>
            <person name="Chakraborty S."/>
            <person name="Gnanagobal H."/>
            <person name="Wescot J."/>
            <person name="Boyce D."/>
            <person name="Santander J."/>
        </authorList>
    </citation>
    <scope>NUCLEOTIDE SEQUENCE [LARGE SCALE GENOMIC DNA]</scope>
    <source>
        <strain evidence="1 2">J360</strain>
    </source>
</reference>
<evidence type="ECO:0000313" key="2">
    <source>
        <dbReference type="Proteomes" id="UP000256923"/>
    </source>
</evidence>
<protein>
    <submittedName>
        <fullName evidence="1">Uncharacterized protein</fullName>
    </submittedName>
</protein>
<accession>A0A289G8D4</accession>
<sequence>MNNVEKILRENGPCLSSDLNKRLVEKFGISPATARKQVSRGCPDMHRLNGINFVRNAKFIYLKKDYRSPFYWNALYGAFQETNSAYWIAIAALKQRGGPIPYKHFLICCGSPLKQQKHLSPEEVLKRLESVGVIKQKYFEGLGKCVILIEHEDRDWLVAEQQARLLAENILISAISTWVKNIGMVSYNKLVHRDSDALPQVSTTAWDISGPSYVSGLADFKNGSDSEIKPGFFTCDVYLGDKVSTIGIEPFIRKCKALRGLKRVGRTLHFFVAEEFHAEAFQEAKKAGVMPATVENLFGTEIAKGLKFLIKTLNDAAKVLILEPEKFNTLFDSLGKIEGAAGNLRGALFEYFTAILIPKIRPSIRIRINEKCKMPSGGSAEADVISEGNGEILFIECKGHQPGGMVEHDEVKKWLHQRVSILKSYSKTHPDWKSKKLRFEIWTTGRFSDESIALLSEAKQSRVQYDIDFLDGKRVKLEVEKCDDKELKATFFKCFYDHPLRKLEI</sequence>
<evidence type="ECO:0000313" key="1">
    <source>
        <dbReference type="EMBL" id="AZS25028.1"/>
    </source>
</evidence>
<name>A0A289G8D4_VIBAN</name>
<dbReference type="EMBL" id="CP034672">
    <property type="protein sequence ID" value="AZS25028.1"/>
    <property type="molecule type" value="Genomic_DNA"/>
</dbReference>
<gene>
    <name evidence="1" type="ORF">DYL72_08190</name>
</gene>
<dbReference type="RefSeq" id="WP_069212051.1">
    <property type="nucleotide sequence ID" value="NZ_CP023054.1"/>
</dbReference>
<proteinExistence type="predicted"/>
<organism evidence="1 2">
    <name type="scientific">Vibrio anguillarum</name>
    <name type="common">Listonella anguillarum</name>
    <dbReference type="NCBI Taxonomy" id="55601"/>
    <lineage>
        <taxon>Bacteria</taxon>
        <taxon>Pseudomonadati</taxon>
        <taxon>Pseudomonadota</taxon>
        <taxon>Gammaproteobacteria</taxon>
        <taxon>Vibrionales</taxon>
        <taxon>Vibrionaceae</taxon>
        <taxon>Vibrio</taxon>
    </lineage>
</organism>